<reference evidence="3" key="1">
    <citation type="submission" date="2021-02" db="EMBL/GenBank/DDBJ databases">
        <title>Phycicoccus sp. MQZ13P-5T, whole genome shotgun sequence.</title>
        <authorList>
            <person name="Tuo L."/>
        </authorList>
    </citation>
    <scope>NUCLEOTIDE SEQUENCE</scope>
    <source>
        <strain evidence="3">MQZ13P-5</strain>
    </source>
</reference>
<gene>
    <name evidence="3" type="ORF">JQN70_11885</name>
</gene>
<dbReference type="CDD" id="cd00085">
    <property type="entry name" value="HNHc"/>
    <property type="match status" value="1"/>
</dbReference>
<dbReference type="SMART" id="SM00507">
    <property type="entry name" value="HNHc"/>
    <property type="match status" value="1"/>
</dbReference>
<dbReference type="Gene3D" id="1.10.30.50">
    <property type="match status" value="1"/>
</dbReference>
<dbReference type="Pfam" id="PF02720">
    <property type="entry name" value="DUF222"/>
    <property type="match status" value="1"/>
</dbReference>
<dbReference type="Proteomes" id="UP001430172">
    <property type="component" value="Unassembled WGS sequence"/>
</dbReference>
<feature type="domain" description="HNH nuclease" evidence="2">
    <location>
        <begin position="350"/>
        <end position="402"/>
    </location>
</feature>
<evidence type="ECO:0000313" key="4">
    <source>
        <dbReference type="Proteomes" id="UP001430172"/>
    </source>
</evidence>
<dbReference type="InterPro" id="IPR002711">
    <property type="entry name" value="HNH"/>
</dbReference>
<name>A0ABS2CMI3_9MICO</name>
<dbReference type="RefSeq" id="WP_204131551.1">
    <property type="nucleotide sequence ID" value="NZ_JAFDVD010000012.1"/>
</dbReference>
<dbReference type="InterPro" id="IPR003870">
    <property type="entry name" value="DUF222"/>
</dbReference>
<evidence type="ECO:0000256" key="1">
    <source>
        <dbReference type="ARBA" id="ARBA00023450"/>
    </source>
</evidence>
<dbReference type="InterPro" id="IPR003615">
    <property type="entry name" value="HNH_nuc"/>
</dbReference>
<dbReference type="Pfam" id="PF01844">
    <property type="entry name" value="HNH"/>
    <property type="match status" value="1"/>
</dbReference>
<evidence type="ECO:0000313" key="3">
    <source>
        <dbReference type="EMBL" id="MBM6401092.1"/>
    </source>
</evidence>
<proteinExistence type="inferred from homology"/>
<protein>
    <submittedName>
        <fullName evidence="3">DUF222 domain-containing protein</fullName>
    </submittedName>
</protein>
<organism evidence="3 4">
    <name type="scientific">Phycicoccus sonneratiae</name>
    <dbReference type="NCBI Taxonomy" id="2807628"/>
    <lineage>
        <taxon>Bacteria</taxon>
        <taxon>Bacillati</taxon>
        <taxon>Actinomycetota</taxon>
        <taxon>Actinomycetes</taxon>
        <taxon>Micrococcales</taxon>
        <taxon>Intrasporangiaceae</taxon>
        <taxon>Phycicoccus</taxon>
    </lineage>
</organism>
<sequence>MAGGTLTLAERRSRLEAAREALAGLGDALVEAIGAELAEVLGVVDDVAALAGAARVRVAVEAVRRGECSSGEVHGWVREHARSTRQGSAGPIAVMARQAVAADTGLEQRDPDPGSPTGIVCSAVASGRLAPGTAVAVTREVERLTPLLQPAAVPTVTTALVDLAAQWGPSMMRRLRPRLLAEHGGRGTLDDLHDRLAQSARLSAPHVESGDLTEYQLWMTPEQAAALEAAVGPLSAPAPNAETGERDLRPAGQRRVEALTEVCRRSSAIDAEAAGDPSTAAAVLHVTVDLGDLERRTGAGEVLGSTADGTLVSPEALRRLACDAALVPYVLGTAGETLDVGRVARLFTRAQRRLLRRRDRGCTFPGCTSPPDRTRAHHVRHWADGGASDVTNAALLCQHHHTVVHRRRLWATVHERPDDRGRSVVWDLTDGSYDRQLERLSATTDVRPPPTRLLDALLGPPSTGPLDAELDAWWAELTEDDWGPDAA</sequence>
<comment type="caution">
    <text evidence="3">The sequence shown here is derived from an EMBL/GenBank/DDBJ whole genome shotgun (WGS) entry which is preliminary data.</text>
</comment>
<comment type="similarity">
    <text evidence="1">Belongs to the Rv1128c/1148c/1588c/1702c/1945/3466 family.</text>
</comment>
<evidence type="ECO:0000259" key="2">
    <source>
        <dbReference type="SMART" id="SM00507"/>
    </source>
</evidence>
<dbReference type="EMBL" id="JAFDVD010000012">
    <property type="protein sequence ID" value="MBM6401092.1"/>
    <property type="molecule type" value="Genomic_DNA"/>
</dbReference>
<accession>A0ABS2CMI3</accession>
<keyword evidence="4" id="KW-1185">Reference proteome</keyword>